<dbReference type="SUPFAM" id="SSF50993">
    <property type="entry name" value="Peptidase/esterase 'gauge' domain"/>
    <property type="match status" value="1"/>
</dbReference>
<dbReference type="InterPro" id="IPR023302">
    <property type="entry name" value="Pept_S9A_N"/>
</dbReference>
<dbReference type="Pfam" id="PF02897">
    <property type="entry name" value="Peptidase_S9_N"/>
    <property type="match status" value="1"/>
</dbReference>
<evidence type="ECO:0000256" key="2">
    <source>
        <dbReference type="ARBA" id="ARBA00005228"/>
    </source>
</evidence>
<dbReference type="GO" id="GO:0004252">
    <property type="term" value="F:serine-type endopeptidase activity"/>
    <property type="evidence" value="ECO:0007669"/>
    <property type="project" value="UniProtKB-EC"/>
</dbReference>
<feature type="domain" description="Peptidase S9 prolyl oligopeptidase catalytic" evidence="7">
    <location>
        <begin position="471"/>
        <end position="678"/>
    </location>
</feature>
<dbReference type="GO" id="GO:0006508">
    <property type="term" value="P:proteolysis"/>
    <property type="evidence" value="ECO:0007669"/>
    <property type="project" value="UniProtKB-KW"/>
</dbReference>
<dbReference type="InterPro" id="IPR029058">
    <property type="entry name" value="AB_hydrolase_fold"/>
</dbReference>
<dbReference type="Gene3D" id="3.40.50.1820">
    <property type="entry name" value="alpha/beta hydrolase"/>
    <property type="match status" value="1"/>
</dbReference>
<dbReference type="EC" id="3.4.21.26" evidence="3"/>
<dbReference type="RefSeq" id="WP_092859779.1">
    <property type="nucleotide sequence ID" value="NZ_FOQH01000004.1"/>
</dbReference>
<keyword evidence="5" id="KW-0378">Hydrolase</keyword>
<dbReference type="InterPro" id="IPR002471">
    <property type="entry name" value="Pept_S9_AS"/>
</dbReference>
<dbReference type="PROSITE" id="PS00708">
    <property type="entry name" value="PRO_ENDOPEP_SER"/>
    <property type="match status" value="1"/>
</dbReference>
<keyword evidence="4" id="KW-0645">Protease</keyword>
<dbReference type="PANTHER" id="PTHR42881">
    <property type="entry name" value="PROLYL ENDOPEPTIDASE"/>
    <property type="match status" value="1"/>
</dbReference>
<evidence type="ECO:0000256" key="1">
    <source>
        <dbReference type="ARBA" id="ARBA00001070"/>
    </source>
</evidence>
<evidence type="ECO:0000256" key="4">
    <source>
        <dbReference type="ARBA" id="ARBA00022670"/>
    </source>
</evidence>
<dbReference type="AlphaFoldDB" id="A0A1I3FTW0"/>
<evidence type="ECO:0000313" key="9">
    <source>
        <dbReference type="EMBL" id="SFI14587.1"/>
    </source>
</evidence>
<dbReference type="FunFam" id="3.40.50.1820:FF:000005">
    <property type="entry name" value="Prolyl endopeptidase"/>
    <property type="match status" value="1"/>
</dbReference>
<dbReference type="InterPro" id="IPR051167">
    <property type="entry name" value="Prolyl_oligopep/macrocyclase"/>
</dbReference>
<dbReference type="PRINTS" id="PR00862">
    <property type="entry name" value="PROLIGOPTASE"/>
</dbReference>
<sequence>MPSPTYPVTEAIDVVEEHFGRRVSDPYRWLESDMRDDPRVADWIAAQNAVTEACLAALPGRAVFAERLAAALDFEQLGAPIGRGDRLFFTRRSGADDQPSLIVREGGRDRTLFDPNRWSDDGSVALGEWAPSDDGRFVALGVQDSGTDWRTIRVVDVCDGAVLADEVRWARFTLIAWAADGSGFFYSRYPEPAGGAADPAGLSGHAVWFHRLGADQSADRLVHADAEHPFALNLADRTDDGRFLVITTTPGPGVNALAVVDLTDPDWIVRPVVTGFDAEWSVIGSEGARLLLVTSDAAERRRIVTLDLDDPQPSPRQIVAEDAAVLTSAALIGGRILATCLVDAQTELRRFAPDGTPDGVVQLPGIGSAGGFQGRAADTHAFFLFSSFDTPITVCRYDVAADRLEIWAEPELRVDRERIAVEQRFVTSKDGARVPVFIVRRRDATGPTPTLLTGYGGFGISMIPVYNPAHMAWIEQGGAVATANIRGGGEYGRAWHRAGQFENRQNAFDDFIAAAEFLKAEGIAPQDGLAIHGESNGGLLVGAVVNQRPDLFAAALPGVGVMDMLRYHRFTGGMLWAGDFGSPEEERHFASLLSYSPYHNIRPGADYPAILATTADGDDRVVPGHTFKYVAALQASDLGPKPRLVRVESRAGHGAGLPHDRTIALYADMWTFAARWTGLAVGWPRQARISSQDAR</sequence>
<reference evidence="9 10" key="1">
    <citation type="submission" date="2016-10" db="EMBL/GenBank/DDBJ databases">
        <authorList>
            <person name="de Groot N.N."/>
        </authorList>
    </citation>
    <scope>NUCLEOTIDE SEQUENCE [LARGE SCALE GENOMIC DNA]</scope>
    <source>
        <strain evidence="9 10">CGMCC 1.11030</strain>
    </source>
</reference>
<name>A0A1I3FTW0_9RHOB</name>
<comment type="similarity">
    <text evidence="2">Belongs to the peptidase S9A family.</text>
</comment>
<proteinExistence type="inferred from homology"/>
<evidence type="ECO:0000259" key="8">
    <source>
        <dbReference type="Pfam" id="PF02897"/>
    </source>
</evidence>
<accession>A0A1I3FTW0</accession>
<dbReference type="Proteomes" id="UP000199377">
    <property type="component" value="Unassembled WGS sequence"/>
</dbReference>
<evidence type="ECO:0000256" key="5">
    <source>
        <dbReference type="ARBA" id="ARBA00022801"/>
    </source>
</evidence>
<dbReference type="InterPro" id="IPR002470">
    <property type="entry name" value="Peptidase_S9A"/>
</dbReference>
<evidence type="ECO:0000259" key="7">
    <source>
        <dbReference type="Pfam" id="PF00326"/>
    </source>
</evidence>
<evidence type="ECO:0000313" key="10">
    <source>
        <dbReference type="Proteomes" id="UP000199377"/>
    </source>
</evidence>
<comment type="catalytic activity">
    <reaction evidence="1">
        <text>Hydrolysis of Pro-|-Xaa &gt;&gt; Ala-|-Xaa in oligopeptides.</text>
        <dbReference type="EC" id="3.4.21.26"/>
    </reaction>
</comment>
<dbReference type="SUPFAM" id="SSF53474">
    <property type="entry name" value="alpha/beta-Hydrolases"/>
    <property type="match status" value="1"/>
</dbReference>
<dbReference type="InterPro" id="IPR001375">
    <property type="entry name" value="Peptidase_S9_cat"/>
</dbReference>
<evidence type="ECO:0000256" key="6">
    <source>
        <dbReference type="ARBA" id="ARBA00022825"/>
    </source>
</evidence>
<dbReference type="EMBL" id="FOQH01000004">
    <property type="protein sequence ID" value="SFI14587.1"/>
    <property type="molecule type" value="Genomic_DNA"/>
</dbReference>
<dbReference type="Gene3D" id="2.130.10.120">
    <property type="entry name" value="Prolyl oligopeptidase, N-terminal domain"/>
    <property type="match status" value="1"/>
</dbReference>
<evidence type="ECO:0000256" key="3">
    <source>
        <dbReference type="ARBA" id="ARBA00011897"/>
    </source>
</evidence>
<keyword evidence="6" id="KW-0720">Serine protease</keyword>
<protein>
    <recommendedName>
        <fullName evidence="3">prolyl oligopeptidase</fullName>
        <ecNumber evidence="3">3.4.21.26</ecNumber>
    </recommendedName>
</protein>
<organism evidence="9 10">
    <name type="scientific">Albimonas pacifica</name>
    <dbReference type="NCBI Taxonomy" id="1114924"/>
    <lineage>
        <taxon>Bacteria</taxon>
        <taxon>Pseudomonadati</taxon>
        <taxon>Pseudomonadota</taxon>
        <taxon>Alphaproteobacteria</taxon>
        <taxon>Rhodobacterales</taxon>
        <taxon>Paracoccaceae</taxon>
        <taxon>Albimonas</taxon>
    </lineage>
</organism>
<keyword evidence="10" id="KW-1185">Reference proteome</keyword>
<dbReference type="GO" id="GO:0005829">
    <property type="term" value="C:cytosol"/>
    <property type="evidence" value="ECO:0007669"/>
    <property type="project" value="TreeGrafter"/>
</dbReference>
<dbReference type="GO" id="GO:0070012">
    <property type="term" value="F:oligopeptidase activity"/>
    <property type="evidence" value="ECO:0007669"/>
    <property type="project" value="TreeGrafter"/>
</dbReference>
<dbReference type="PANTHER" id="PTHR42881:SF2">
    <property type="entry name" value="PROLYL ENDOPEPTIDASE"/>
    <property type="match status" value="1"/>
</dbReference>
<dbReference type="OrthoDB" id="9801421at2"/>
<dbReference type="Pfam" id="PF00326">
    <property type="entry name" value="Peptidase_S9"/>
    <property type="match status" value="1"/>
</dbReference>
<gene>
    <name evidence="9" type="ORF">SAMN05216258_104511</name>
</gene>
<dbReference type="STRING" id="1114924.SAMN05216258_104511"/>
<feature type="domain" description="Peptidase S9A N-terminal" evidence="8">
    <location>
        <begin position="8"/>
        <end position="409"/>
    </location>
</feature>